<sequence length="168" mass="16993">MQRAYANPYLAGVALGLVLLASFVLSGRGLGASGAFASAAASVAAAFDANAATANRYFARYLADGGFGSDWLVYELLGVVIGGGASALLSARWRAEIERGPQLSSGPRLLFAVAGGALMGAGAMLARGCTSGQALTGGALLSVGSWVFMLALFASAYLVAPLLRGLWR</sequence>
<comment type="similarity">
    <text evidence="8">Belongs to the TsuA/YedE (TC 9.B.102) family.</text>
</comment>
<reference evidence="10 11" key="1">
    <citation type="submission" date="2016-10" db="EMBL/GenBank/DDBJ databases">
        <authorList>
            <person name="de Groot N.N."/>
        </authorList>
    </citation>
    <scope>NUCLEOTIDE SEQUENCE [LARGE SCALE GENOMIC DNA]</scope>
    <source>
        <strain evidence="10 11">CGMCC 1.7659</strain>
    </source>
</reference>
<keyword evidence="2" id="KW-0813">Transport</keyword>
<feature type="transmembrane region" description="Helical" evidence="9">
    <location>
        <begin position="146"/>
        <end position="167"/>
    </location>
</feature>
<keyword evidence="7 9" id="KW-0472">Membrane</keyword>
<evidence type="ECO:0000256" key="5">
    <source>
        <dbReference type="ARBA" id="ARBA00022692"/>
    </source>
</evidence>
<dbReference type="Pfam" id="PF04143">
    <property type="entry name" value="Sulf_transp"/>
    <property type="match status" value="1"/>
</dbReference>
<dbReference type="InterPro" id="IPR007272">
    <property type="entry name" value="Sulf_transp_TsuA/YedE"/>
</dbReference>
<dbReference type="RefSeq" id="WP_217647870.1">
    <property type="nucleotide sequence ID" value="NZ_FOVF01000019.1"/>
</dbReference>
<evidence type="ECO:0000256" key="3">
    <source>
        <dbReference type="ARBA" id="ARBA00022475"/>
    </source>
</evidence>
<evidence type="ECO:0000256" key="2">
    <source>
        <dbReference type="ARBA" id="ARBA00022448"/>
    </source>
</evidence>
<evidence type="ECO:0000256" key="9">
    <source>
        <dbReference type="SAM" id="Phobius"/>
    </source>
</evidence>
<dbReference type="STRING" id="578942.SAMN05216289_11961"/>
<accession>A0A1I4YSU9</accession>
<evidence type="ECO:0000313" key="11">
    <source>
        <dbReference type="Proteomes" id="UP000198575"/>
    </source>
</evidence>
<feature type="transmembrane region" description="Helical" evidence="9">
    <location>
        <begin position="71"/>
        <end position="89"/>
    </location>
</feature>
<proteinExistence type="inferred from homology"/>
<dbReference type="Proteomes" id="UP000198575">
    <property type="component" value="Unassembled WGS sequence"/>
</dbReference>
<protein>
    <submittedName>
        <fullName evidence="10">Uncharacterized protein</fullName>
    </submittedName>
</protein>
<dbReference type="GO" id="GO:0005886">
    <property type="term" value="C:plasma membrane"/>
    <property type="evidence" value="ECO:0007669"/>
    <property type="project" value="UniProtKB-SubCell"/>
</dbReference>
<dbReference type="EMBL" id="FOVF01000019">
    <property type="protein sequence ID" value="SFN40700.1"/>
    <property type="molecule type" value="Genomic_DNA"/>
</dbReference>
<name>A0A1I4YSU9_9GAMM</name>
<evidence type="ECO:0000256" key="6">
    <source>
        <dbReference type="ARBA" id="ARBA00022989"/>
    </source>
</evidence>
<keyword evidence="5 9" id="KW-0812">Transmembrane</keyword>
<evidence type="ECO:0000256" key="8">
    <source>
        <dbReference type="ARBA" id="ARBA00035655"/>
    </source>
</evidence>
<dbReference type="AlphaFoldDB" id="A0A1I4YSU9"/>
<keyword evidence="4" id="KW-0997">Cell inner membrane</keyword>
<comment type="subcellular location">
    <subcellularLocation>
        <location evidence="1">Cell inner membrane</location>
        <topology evidence="1">Multi-pass membrane protein</topology>
    </subcellularLocation>
</comment>
<gene>
    <name evidence="10" type="ORF">SAMN05216289_11961</name>
</gene>
<keyword evidence="6 9" id="KW-1133">Transmembrane helix</keyword>
<feature type="transmembrane region" description="Helical" evidence="9">
    <location>
        <begin position="109"/>
        <end position="126"/>
    </location>
</feature>
<organism evidence="10 11">
    <name type="scientific">Dokdonella immobilis</name>
    <dbReference type="NCBI Taxonomy" id="578942"/>
    <lineage>
        <taxon>Bacteria</taxon>
        <taxon>Pseudomonadati</taxon>
        <taxon>Pseudomonadota</taxon>
        <taxon>Gammaproteobacteria</taxon>
        <taxon>Lysobacterales</taxon>
        <taxon>Rhodanobacteraceae</taxon>
        <taxon>Dokdonella</taxon>
    </lineage>
</organism>
<evidence type="ECO:0000256" key="1">
    <source>
        <dbReference type="ARBA" id="ARBA00004429"/>
    </source>
</evidence>
<evidence type="ECO:0000256" key="4">
    <source>
        <dbReference type="ARBA" id="ARBA00022519"/>
    </source>
</evidence>
<evidence type="ECO:0000313" key="10">
    <source>
        <dbReference type="EMBL" id="SFN40700.1"/>
    </source>
</evidence>
<keyword evidence="11" id="KW-1185">Reference proteome</keyword>
<dbReference type="PANTHER" id="PTHR30574:SF1">
    <property type="entry name" value="SULPHUR TRANSPORT DOMAIN-CONTAINING PROTEIN"/>
    <property type="match status" value="1"/>
</dbReference>
<evidence type="ECO:0000256" key="7">
    <source>
        <dbReference type="ARBA" id="ARBA00023136"/>
    </source>
</evidence>
<keyword evidence="3" id="KW-1003">Cell membrane</keyword>
<dbReference type="PANTHER" id="PTHR30574">
    <property type="entry name" value="INNER MEMBRANE PROTEIN YEDE"/>
    <property type="match status" value="1"/>
</dbReference>